<evidence type="ECO:0000313" key="3">
    <source>
        <dbReference type="Proteomes" id="UP000275394"/>
    </source>
</evidence>
<dbReference type="RefSeq" id="WP_148059363.1">
    <property type="nucleotide sequence ID" value="NZ_RKHR01000004.1"/>
</dbReference>
<feature type="signal peptide" evidence="1">
    <location>
        <begin position="1"/>
        <end position="21"/>
    </location>
</feature>
<evidence type="ECO:0008006" key="4">
    <source>
        <dbReference type="Google" id="ProtNLM"/>
    </source>
</evidence>
<dbReference type="OrthoDB" id="5951953at2"/>
<gene>
    <name evidence="2" type="ORF">EDC56_1835</name>
</gene>
<dbReference type="Proteomes" id="UP000275394">
    <property type="component" value="Unassembled WGS sequence"/>
</dbReference>
<sequence length="203" mass="22776">MSKIVSRLSLIFFIATLFACATPPERTEDMTPVAPATAITAPPQGLAQVIFLRPNRGIVTESDIALYRIARERTPIAPLPEGFQLVHNISPGNHTFMGYQNGKAHFIEASLAAGKRYYILIEPINSKENALLAVTQQLRDQESFKQWLSLPAISSQLPNSVDWYQQHNDKVDSAQVVSWQRWQQRDSADQRKFTLNSQDGISP</sequence>
<name>A0A3N2DNL6_9GAMM</name>
<dbReference type="AlphaFoldDB" id="A0A3N2DNL6"/>
<reference evidence="2 3" key="1">
    <citation type="submission" date="2018-11" db="EMBL/GenBank/DDBJ databases">
        <title>Genomic Encyclopedia of Type Strains, Phase IV (KMG-IV): sequencing the most valuable type-strain genomes for metagenomic binning, comparative biology and taxonomic classification.</title>
        <authorList>
            <person name="Goeker M."/>
        </authorList>
    </citation>
    <scope>NUCLEOTIDE SEQUENCE [LARGE SCALE GENOMIC DNA]</scope>
    <source>
        <strain evidence="2 3">DSM 100316</strain>
    </source>
</reference>
<comment type="caution">
    <text evidence="2">The sequence shown here is derived from an EMBL/GenBank/DDBJ whole genome shotgun (WGS) entry which is preliminary data.</text>
</comment>
<feature type="chain" id="PRO_5018302249" description="DUF2846 domain-containing protein" evidence="1">
    <location>
        <begin position="22"/>
        <end position="203"/>
    </location>
</feature>
<dbReference type="PROSITE" id="PS51257">
    <property type="entry name" value="PROKAR_LIPOPROTEIN"/>
    <property type="match status" value="1"/>
</dbReference>
<keyword evidence="1" id="KW-0732">Signal</keyword>
<accession>A0A3N2DNL6</accession>
<protein>
    <recommendedName>
        <fullName evidence="4">DUF2846 domain-containing protein</fullName>
    </recommendedName>
</protein>
<evidence type="ECO:0000313" key="2">
    <source>
        <dbReference type="EMBL" id="ROS01394.1"/>
    </source>
</evidence>
<proteinExistence type="predicted"/>
<keyword evidence="3" id="KW-1185">Reference proteome</keyword>
<evidence type="ECO:0000256" key="1">
    <source>
        <dbReference type="SAM" id="SignalP"/>
    </source>
</evidence>
<dbReference type="EMBL" id="RKHR01000004">
    <property type="protein sequence ID" value="ROS01394.1"/>
    <property type="molecule type" value="Genomic_DNA"/>
</dbReference>
<organism evidence="2 3">
    <name type="scientific">Sinobacterium caligoides</name>
    <dbReference type="NCBI Taxonomy" id="933926"/>
    <lineage>
        <taxon>Bacteria</taxon>
        <taxon>Pseudomonadati</taxon>
        <taxon>Pseudomonadota</taxon>
        <taxon>Gammaproteobacteria</taxon>
        <taxon>Cellvibrionales</taxon>
        <taxon>Spongiibacteraceae</taxon>
        <taxon>Sinobacterium</taxon>
    </lineage>
</organism>